<keyword evidence="4" id="KW-1185">Reference proteome</keyword>
<dbReference type="Proteomes" id="UP000064967">
    <property type="component" value="Chromosome"/>
</dbReference>
<name>A0A0K1PYM6_9BACT</name>
<organism evidence="3 4">
    <name type="scientific">Labilithrix luteola</name>
    <dbReference type="NCBI Taxonomy" id="1391654"/>
    <lineage>
        <taxon>Bacteria</taxon>
        <taxon>Pseudomonadati</taxon>
        <taxon>Myxococcota</taxon>
        <taxon>Polyangia</taxon>
        <taxon>Polyangiales</taxon>
        <taxon>Labilitrichaceae</taxon>
        <taxon>Labilithrix</taxon>
    </lineage>
</organism>
<dbReference type="InterPro" id="IPR000408">
    <property type="entry name" value="Reg_chr_condens"/>
</dbReference>
<feature type="compositionally biased region" description="Low complexity" evidence="1">
    <location>
        <begin position="39"/>
        <end position="52"/>
    </location>
</feature>
<dbReference type="Pfam" id="PF13540">
    <property type="entry name" value="RCC1_2"/>
    <property type="match status" value="5"/>
</dbReference>
<evidence type="ECO:0000313" key="3">
    <source>
        <dbReference type="EMBL" id="AKU98234.1"/>
    </source>
</evidence>
<evidence type="ECO:0000256" key="2">
    <source>
        <dbReference type="SAM" id="SignalP"/>
    </source>
</evidence>
<dbReference type="GO" id="GO:0005737">
    <property type="term" value="C:cytoplasm"/>
    <property type="evidence" value="ECO:0007669"/>
    <property type="project" value="TreeGrafter"/>
</dbReference>
<evidence type="ECO:0000256" key="1">
    <source>
        <dbReference type="SAM" id="MobiDB-lite"/>
    </source>
</evidence>
<proteinExistence type="predicted"/>
<feature type="region of interest" description="Disordered" evidence="1">
    <location>
        <begin position="457"/>
        <end position="477"/>
    </location>
</feature>
<evidence type="ECO:0008006" key="5">
    <source>
        <dbReference type="Google" id="ProtNLM"/>
    </source>
</evidence>
<dbReference type="EMBL" id="CP012333">
    <property type="protein sequence ID" value="AKU98234.1"/>
    <property type="molecule type" value="Genomic_DNA"/>
</dbReference>
<dbReference type="Pfam" id="PF00415">
    <property type="entry name" value="RCC1"/>
    <property type="match status" value="1"/>
</dbReference>
<dbReference type="PRINTS" id="PR00633">
    <property type="entry name" value="RCCNDNSATION"/>
</dbReference>
<dbReference type="GO" id="GO:0005085">
    <property type="term" value="F:guanyl-nucleotide exchange factor activity"/>
    <property type="evidence" value="ECO:0007669"/>
    <property type="project" value="TreeGrafter"/>
</dbReference>
<accession>A0A0K1PYM6</accession>
<feature type="signal peptide" evidence="2">
    <location>
        <begin position="1"/>
        <end position="22"/>
    </location>
</feature>
<dbReference type="PROSITE" id="PS51257">
    <property type="entry name" value="PROKAR_LIPOPROTEIN"/>
    <property type="match status" value="1"/>
</dbReference>
<feature type="chain" id="PRO_5005466833" description="BNR repeat domain protein" evidence="2">
    <location>
        <begin position="23"/>
        <end position="477"/>
    </location>
</feature>
<dbReference type="SUPFAM" id="SSF50985">
    <property type="entry name" value="RCC1/BLIP-II"/>
    <property type="match status" value="2"/>
</dbReference>
<dbReference type="PROSITE" id="PS50012">
    <property type="entry name" value="RCC1_3"/>
    <property type="match status" value="4"/>
</dbReference>
<dbReference type="PANTHER" id="PTHR45982:SF1">
    <property type="entry name" value="REGULATOR OF CHROMOSOME CONDENSATION"/>
    <property type="match status" value="1"/>
</dbReference>
<dbReference type="PANTHER" id="PTHR45982">
    <property type="entry name" value="REGULATOR OF CHROMOSOME CONDENSATION"/>
    <property type="match status" value="1"/>
</dbReference>
<dbReference type="STRING" id="1391654.AKJ09_04898"/>
<dbReference type="OrthoDB" id="9758365at2"/>
<dbReference type="PATRIC" id="fig|1391654.3.peg.4961"/>
<dbReference type="InterPro" id="IPR051553">
    <property type="entry name" value="Ran_GTPase-activating"/>
</dbReference>
<dbReference type="AlphaFoldDB" id="A0A0K1PYM6"/>
<dbReference type="InterPro" id="IPR009091">
    <property type="entry name" value="RCC1/BLIP-II"/>
</dbReference>
<dbReference type="Gene3D" id="2.130.10.30">
    <property type="entry name" value="Regulator of chromosome condensation 1/beta-lactamase-inhibitor protein II"/>
    <property type="match status" value="3"/>
</dbReference>
<sequence>MRMKPRFGILSLVATTSLVSSAMVVACGDDSSDSHTFDFPDAAPDVVDNAPDGGSDASEAGDSAVRRDPFDPTDEPVVCDVDGGPCATQLVAGLNHFCALLSDKTVRCWGDNTYGSLGNGGGRDPGPKLVVEVGKLTGVTQLSAGNRTTCAVVDDGSVRCWGYNGSGQLGISADPPTQDEGDHAVPTPVALSGAAKHVDVGDENACALLTSGELHCWGNDDSFQLANPKTAHVRGPGPASLGSVTVSKVALGTNTTLGLTSTGDVMSWGELAGPTGPLGGRMTSISPDPHPNPILQLHSVTSLAASLTFRTDVSGPLNPGTQDIGPGPRVLRRAHACAIAGGEVYCWGRSDYGALCTGLPDAELLPARAPLDSRAWPQQVAVADEITCVRMTDGTVRCCGGDSRGRLGNGSVDVFTAFFVPVASLTGHAVQIATSNRSVCALLKDGSVQCWGSNEHGELGTDASDEDPHPTPMKIAF</sequence>
<feature type="region of interest" description="Disordered" evidence="1">
    <location>
        <begin position="38"/>
        <end position="72"/>
    </location>
</feature>
<keyword evidence="2" id="KW-0732">Signal</keyword>
<reference evidence="3 4" key="1">
    <citation type="submission" date="2015-08" db="EMBL/GenBank/DDBJ databases">
        <authorList>
            <person name="Babu N.S."/>
            <person name="Beckwith C.J."/>
            <person name="Beseler K.G."/>
            <person name="Brison A."/>
            <person name="Carone J.V."/>
            <person name="Caskin T.P."/>
            <person name="Diamond M."/>
            <person name="Durham M.E."/>
            <person name="Foxe J.M."/>
            <person name="Go M."/>
            <person name="Henderson B.A."/>
            <person name="Jones I.B."/>
            <person name="McGettigan J.A."/>
            <person name="Micheletti S.J."/>
            <person name="Nasrallah M.E."/>
            <person name="Ortiz D."/>
            <person name="Piller C.R."/>
            <person name="Privatt S.R."/>
            <person name="Schneider S.L."/>
            <person name="Sharp S."/>
            <person name="Smith T.C."/>
            <person name="Stanton J.D."/>
            <person name="Ullery H.E."/>
            <person name="Wilson R.J."/>
            <person name="Serrano M.G."/>
            <person name="Buck G."/>
            <person name="Lee V."/>
            <person name="Wang Y."/>
            <person name="Carvalho R."/>
            <person name="Voegtly L."/>
            <person name="Shi R."/>
            <person name="Duckworth R."/>
            <person name="Johnson A."/>
            <person name="Loviza R."/>
            <person name="Walstead R."/>
            <person name="Shah Z."/>
            <person name="Kiflezghi M."/>
            <person name="Wade K."/>
            <person name="Ball S.L."/>
            <person name="Bradley K.W."/>
            <person name="Asai D.J."/>
            <person name="Bowman C.A."/>
            <person name="Russell D.A."/>
            <person name="Pope W.H."/>
            <person name="Jacobs-Sera D."/>
            <person name="Hendrix R.W."/>
            <person name="Hatfull G.F."/>
        </authorList>
    </citation>
    <scope>NUCLEOTIDE SEQUENCE [LARGE SCALE GENOMIC DNA]</scope>
    <source>
        <strain evidence="3 4">DSM 27648</strain>
    </source>
</reference>
<dbReference type="KEGG" id="llu:AKJ09_04898"/>
<gene>
    <name evidence="3" type="ORF">AKJ09_04898</name>
</gene>
<protein>
    <recommendedName>
        <fullName evidence="5">BNR repeat domain protein</fullName>
    </recommendedName>
</protein>
<evidence type="ECO:0000313" key="4">
    <source>
        <dbReference type="Proteomes" id="UP000064967"/>
    </source>
</evidence>